<dbReference type="EMBL" id="VSRR010002594">
    <property type="protein sequence ID" value="MPC32252.1"/>
    <property type="molecule type" value="Genomic_DNA"/>
</dbReference>
<evidence type="ECO:0000313" key="1">
    <source>
        <dbReference type="EMBL" id="MPC32252.1"/>
    </source>
</evidence>
<evidence type="ECO:0000313" key="2">
    <source>
        <dbReference type="Proteomes" id="UP000324222"/>
    </source>
</evidence>
<name>A0A5B7EDP1_PORTR</name>
<dbReference type="AlphaFoldDB" id="A0A5B7EDP1"/>
<proteinExistence type="predicted"/>
<protein>
    <submittedName>
        <fullName evidence="1">Uncharacterized protein</fullName>
    </submittedName>
</protein>
<reference evidence="1 2" key="1">
    <citation type="submission" date="2019-05" db="EMBL/GenBank/DDBJ databases">
        <title>Another draft genome of Portunus trituberculatus and its Hox gene families provides insights of decapod evolution.</title>
        <authorList>
            <person name="Jeong J.-H."/>
            <person name="Song I."/>
            <person name="Kim S."/>
            <person name="Choi T."/>
            <person name="Kim D."/>
            <person name="Ryu S."/>
            <person name="Kim W."/>
        </authorList>
    </citation>
    <scope>NUCLEOTIDE SEQUENCE [LARGE SCALE GENOMIC DNA]</scope>
    <source>
        <tissue evidence="1">Muscle</tissue>
    </source>
</reference>
<organism evidence="1 2">
    <name type="scientific">Portunus trituberculatus</name>
    <name type="common">Swimming crab</name>
    <name type="synonym">Neptunus trituberculatus</name>
    <dbReference type="NCBI Taxonomy" id="210409"/>
    <lineage>
        <taxon>Eukaryota</taxon>
        <taxon>Metazoa</taxon>
        <taxon>Ecdysozoa</taxon>
        <taxon>Arthropoda</taxon>
        <taxon>Crustacea</taxon>
        <taxon>Multicrustacea</taxon>
        <taxon>Malacostraca</taxon>
        <taxon>Eumalacostraca</taxon>
        <taxon>Eucarida</taxon>
        <taxon>Decapoda</taxon>
        <taxon>Pleocyemata</taxon>
        <taxon>Brachyura</taxon>
        <taxon>Eubrachyura</taxon>
        <taxon>Portunoidea</taxon>
        <taxon>Portunidae</taxon>
        <taxon>Portuninae</taxon>
        <taxon>Portunus</taxon>
    </lineage>
</organism>
<accession>A0A5B7EDP1</accession>
<gene>
    <name evidence="1" type="ORF">E2C01_025559</name>
</gene>
<comment type="caution">
    <text evidence="1">The sequence shown here is derived from an EMBL/GenBank/DDBJ whole genome shotgun (WGS) entry which is preliminary data.</text>
</comment>
<keyword evidence="2" id="KW-1185">Reference proteome</keyword>
<sequence length="70" mass="7450">MSLASIERLPDMKGRGMVEIRGSLIKRFALDLLLVFIAHVSVNIGTYGGPIVTVGAVIRLLPCVSAQVEG</sequence>
<dbReference type="Proteomes" id="UP000324222">
    <property type="component" value="Unassembled WGS sequence"/>
</dbReference>